<evidence type="ECO:0000256" key="1">
    <source>
        <dbReference type="SAM" id="Coils"/>
    </source>
</evidence>
<feature type="region of interest" description="Disordered" evidence="2">
    <location>
        <begin position="113"/>
        <end position="136"/>
    </location>
</feature>
<evidence type="ECO:0000313" key="4">
    <source>
        <dbReference type="Proteomes" id="UP001206925"/>
    </source>
</evidence>
<sequence length="136" mass="15827">MHCKKGKWINDNAAHAWNKIDKEYSSSLCSGGDEMVVNQIECLKKALGSRRSHIRGVGRVLKSVTPNIFPNENRDEEEERWQRQERAIEELRQDNASLRAQINQFFKLFPGMSTQLDVEDGREDDQEDDPEDDEFM</sequence>
<feature type="compositionally biased region" description="Acidic residues" evidence="2">
    <location>
        <begin position="117"/>
        <end position="136"/>
    </location>
</feature>
<dbReference type="AlphaFoldDB" id="A0AAD5GQF2"/>
<keyword evidence="1" id="KW-0175">Coiled coil</keyword>
<name>A0AAD5GQF2_AMBAR</name>
<keyword evidence="4" id="KW-1185">Reference proteome</keyword>
<comment type="caution">
    <text evidence="3">The sequence shown here is derived from an EMBL/GenBank/DDBJ whole genome shotgun (WGS) entry which is preliminary data.</text>
</comment>
<gene>
    <name evidence="3" type="ORF">M8C21_021309</name>
</gene>
<organism evidence="3 4">
    <name type="scientific">Ambrosia artemisiifolia</name>
    <name type="common">Common ragweed</name>
    <dbReference type="NCBI Taxonomy" id="4212"/>
    <lineage>
        <taxon>Eukaryota</taxon>
        <taxon>Viridiplantae</taxon>
        <taxon>Streptophyta</taxon>
        <taxon>Embryophyta</taxon>
        <taxon>Tracheophyta</taxon>
        <taxon>Spermatophyta</taxon>
        <taxon>Magnoliopsida</taxon>
        <taxon>eudicotyledons</taxon>
        <taxon>Gunneridae</taxon>
        <taxon>Pentapetalae</taxon>
        <taxon>asterids</taxon>
        <taxon>campanulids</taxon>
        <taxon>Asterales</taxon>
        <taxon>Asteraceae</taxon>
        <taxon>Asteroideae</taxon>
        <taxon>Heliantheae alliance</taxon>
        <taxon>Heliantheae</taxon>
        <taxon>Ambrosia</taxon>
    </lineage>
</organism>
<accession>A0AAD5GQF2</accession>
<dbReference type="EMBL" id="JAMZMK010005949">
    <property type="protein sequence ID" value="KAI7751240.1"/>
    <property type="molecule type" value="Genomic_DNA"/>
</dbReference>
<feature type="coiled-coil region" evidence="1">
    <location>
        <begin position="74"/>
        <end position="108"/>
    </location>
</feature>
<dbReference type="Proteomes" id="UP001206925">
    <property type="component" value="Unassembled WGS sequence"/>
</dbReference>
<evidence type="ECO:0000313" key="3">
    <source>
        <dbReference type="EMBL" id="KAI7751240.1"/>
    </source>
</evidence>
<evidence type="ECO:0000256" key="2">
    <source>
        <dbReference type="SAM" id="MobiDB-lite"/>
    </source>
</evidence>
<protein>
    <submittedName>
        <fullName evidence="3">Uncharacterized protein</fullName>
    </submittedName>
</protein>
<proteinExistence type="predicted"/>
<reference evidence="3" key="1">
    <citation type="submission" date="2022-06" db="EMBL/GenBank/DDBJ databases">
        <title>Uncovering the hologenomic basis of an extraordinary plant invasion.</title>
        <authorList>
            <person name="Bieker V.C."/>
            <person name="Martin M.D."/>
            <person name="Gilbert T."/>
            <person name="Hodgins K."/>
            <person name="Battlay P."/>
            <person name="Petersen B."/>
            <person name="Wilson J."/>
        </authorList>
    </citation>
    <scope>NUCLEOTIDE SEQUENCE</scope>
    <source>
        <strain evidence="3">AA19_3_7</strain>
        <tissue evidence="3">Leaf</tissue>
    </source>
</reference>